<evidence type="ECO:0000256" key="1">
    <source>
        <dbReference type="ARBA" id="ARBA00004251"/>
    </source>
</evidence>
<dbReference type="PRINTS" id="PR00019">
    <property type="entry name" value="LEURICHRPT"/>
</dbReference>
<keyword evidence="4" id="KW-0433">Leucine-rich repeat</keyword>
<dbReference type="EnsemblPlants" id="EMT11813">
    <property type="protein sequence ID" value="EMT11813"/>
    <property type="gene ID" value="F775_00116"/>
</dbReference>
<dbReference type="InterPro" id="IPR055414">
    <property type="entry name" value="LRR_R13L4/SHOC2-like"/>
</dbReference>
<keyword evidence="11" id="KW-0325">Glycoprotein</keyword>
<keyword evidence="5" id="KW-0812">Transmembrane</keyword>
<evidence type="ECO:0000256" key="2">
    <source>
        <dbReference type="ARBA" id="ARBA00009592"/>
    </source>
</evidence>
<dbReference type="InterPro" id="IPR032675">
    <property type="entry name" value="LRR_dom_sf"/>
</dbReference>
<evidence type="ECO:0000256" key="9">
    <source>
        <dbReference type="ARBA" id="ARBA00023136"/>
    </source>
</evidence>
<evidence type="ECO:0000256" key="10">
    <source>
        <dbReference type="ARBA" id="ARBA00023170"/>
    </source>
</evidence>
<evidence type="ECO:0000256" key="3">
    <source>
        <dbReference type="ARBA" id="ARBA00022475"/>
    </source>
</evidence>
<dbReference type="FunFam" id="3.80.10.10:FF:000530">
    <property type="entry name" value="Receptor-like protein 2"/>
    <property type="match status" value="1"/>
</dbReference>
<protein>
    <submittedName>
        <fullName evidence="14">Tyrosine-sulfated glycopeptide receptor 1</fullName>
    </submittedName>
</protein>
<dbReference type="FunFam" id="3.80.10.10:FF:000213">
    <property type="entry name" value="Tyrosine-sulfated glycopeptide receptor 1"/>
    <property type="match status" value="1"/>
</dbReference>
<dbReference type="AlphaFoldDB" id="M8C9L7"/>
<dbReference type="Pfam" id="PF00560">
    <property type="entry name" value="LRR_1"/>
    <property type="match status" value="7"/>
</dbReference>
<dbReference type="PANTHER" id="PTHR48052">
    <property type="entry name" value="UNNAMED PRODUCT"/>
    <property type="match status" value="1"/>
</dbReference>
<sequence>MASLRLAFVLLISLVSPTSSCTQQEKICLLRFLAGLSQDGGLAASWRDGEDCCEWEGVTCGTDRAVAGVSLASKSLEGNISESLGSLDGLKLLDLSHNSLSGCLPRGLVSSPSIVVLDVSFNRLSGALHELPSSTPPRPLQVLNISSNSFTGMFPSTIWESMENLIALNGSNNSFTGQIPTHFCNGSPSFAVLDLSYNKLRGSIPRGLGDCSVLRVLNAGYNNLSGTLPDELFRATSLEHLSFRNNELHGVLDGAHIINLGNLVTLNLGRNNFSGKLPDSIGQLKRMEELYFDRNNMSGDLPSALSNCTNLITVDFKSNKFSGELNKVDFSNFPNLTTLDLLYNNFTGTIPESIYSCSKLIALRLSANNLHGQLSPKIGDLKHLAFLSLAFNSFVNITNALHILQNCRQLTILLIGDNFMAELMPEDDIIDGFQNLQVLDIGGCQLLGNMPFWISKLPNLQILNLANNQLTGSIPAWIKTLSNLFYLDISNNNLTEGIPTTLMDMPMLKLEKTKAHLDPRVFKLTIYTALSRQYRRLNAFPKVLDLSNNKFTGEIPWEIGQLKSLRSLNLSSNDLTGQLPQSICNLTSLLALDLSNNNLMGPIPSGLNSLHSLSAFNISKNDLEGPIPSGGQFNTFETSSFDGNARLCGSMLIQKCDSTEAPPATTMSKQRTGYKVAFMIAFSAFFVIGVLYDQEGRFYFVGFTSEEARRRTADLAPGIRSPATLHLQPPLRRVGANRCLTFVRKHRERSTVKEMRHSGLTPGWTAATGAASRRRTRSLRWGTVSTFCP</sequence>
<keyword evidence="9" id="KW-0472">Membrane</keyword>
<dbReference type="PANTHER" id="PTHR48052:SF81">
    <property type="entry name" value="LEUCINE-RICH REPEAT-CONTAINING N-TERMINAL PLANT-TYPE DOMAIN-CONTAINING PROTEIN"/>
    <property type="match status" value="1"/>
</dbReference>
<dbReference type="InterPro" id="IPR001611">
    <property type="entry name" value="Leu-rich_rpt"/>
</dbReference>
<comment type="subcellular location">
    <subcellularLocation>
        <location evidence="1">Cell membrane</location>
        <topology evidence="1">Single-pass type I membrane protein</topology>
    </subcellularLocation>
</comment>
<accession>M8C9L7</accession>
<dbReference type="InterPro" id="IPR013210">
    <property type="entry name" value="LRR_N_plant-typ"/>
</dbReference>
<keyword evidence="6" id="KW-0732">Signal</keyword>
<feature type="domain" description="Disease resistance R13L4/SHOC-2-like LRR" evidence="13">
    <location>
        <begin position="335"/>
        <end position="509"/>
    </location>
</feature>
<dbReference type="GO" id="GO:0005886">
    <property type="term" value="C:plasma membrane"/>
    <property type="evidence" value="ECO:0007669"/>
    <property type="project" value="UniProtKB-SubCell"/>
</dbReference>
<dbReference type="SMART" id="SM00369">
    <property type="entry name" value="LRR_TYP"/>
    <property type="match status" value="7"/>
</dbReference>
<name>M8C9L7_AEGTA</name>
<evidence type="ECO:0000256" key="4">
    <source>
        <dbReference type="ARBA" id="ARBA00022614"/>
    </source>
</evidence>
<dbReference type="InterPro" id="IPR003591">
    <property type="entry name" value="Leu-rich_rpt_typical-subtyp"/>
</dbReference>
<evidence type="ECO:0000313" key="14">
    <source>
        <dbReference type="EnsemblPlants" id="EMT11813"/>
    </source>
</evidence>
<evidence type="ECO:0000256" key="6">
    <source>
        <dbReference type="ARBA" id="ARBA00022729"/>
    </source>
</evidence>
<evidence type="ECO:0000256" key="5">
    <source>
        <dbReference type="ARBA" id="ARBA00022692"/>
    </source>
</evidence>
<proteinExistence type="inferred from homology"/>
<evidence type="ECO:0000256" key="11">
    <source>
        <dbReference type="ARBA" id="ARBA00023180"/>
    </source>
</evidence>
<evidence type="ECO:0000259" key="12">
    <source>
        <dbReference type="Pfam" id="PF08263"/>
    </source>
</evidence>
<dbReference type="Gene3D" id="3.80.10.10">
    <property type="entry name" value="Ribonuclease Inhibitor"/>
    <property type="match status" value="4"/>
</dbReference>
<evidence type="ECO:0000259" key="13">
    <source>
        <dbReference type="Pfam" id="PF23598"/>
    </source>
</evidence>
<keyword evidence="8" id="KW-1133">Transmembrane helix</keyword>
<dbReference type="SUPFAM" id="SSF52047">
    <property type="entry name" value="RNI-like"/>
    <property type="match status" value="1"/>
</dbReference>
<dbReference type="SUPFAM" id="SSF52058">
    <property type="entry name" value="L domain-like"/>
    <property type="match status" value="2"/>
</dbReference>
<dbReference type="Pfam" id="PF23598">
    <property type="entry name" value="LRR_14"/>
    <property type="match status" value="1"/>
</dbReference>
<evidence type="ECO:0000256" key="7">
    <source>
        <dbReference type="ARBA" id="ARBA00022737"/>
    </source>
</evidence>
<comment type="similarity">
    <text evidence="2">Belongs to the RLP family.</text>
</comment>
<organism evidence="14">
    <name type="scientific">Aegilops tauschii</name>
    <name type="common">Tausch's goatgrass</name>
    <name type="synonym">Aegilops squarrosa</name>
    <dbReference type="NCBI Taxonomy" id="37682"/>
    <lineage>
        <taxon>Eukaryota</taxon>
        <taxon>Viridiplantae</taxon>
        <taxon>Streptophyta</taxon>
        <taxon>Embryophyta</taxon>
        <taxon>Tracheophyta</taxon>
        <taxon>Spermatophyta</taxon>
        <taxon>Magnoliopsida</taxon>
        <taxon>Liliopsida</taxon>
        <taxon>Poales</taxon>
        <taxon>Poaceae</taxon>
        <taxon>BOP clade</taxon>
        <taxon>Pooideae</taxon>
        <taxon>Triticodae</taxon>
        <taxon>Triticeae</taxon>
        <taxon>Triticinae</taxon>
        <taxon>Aegilops</taxon>
    </lineage>
</organism>
<evidence type="ECO:0000256" key="8">
    <source>
        <dbReference type="ARBA" id="ARBA00022989"/>
    </source>
</evidence>
<keyword evidence="7" id="KW-0677">Repeat</keyword>
<keyword evidence="3" id="KW-1003">Cell membrane</keyword>
<dbReference type="FunFam" id="3.80.10.10:FF:000403">
    <property type="entry name" value="Receptor-like protein 2"/>
    <property type="match status" value="1"/>
</dbReference>
<keyword evidence="10" id="KW-0675">Receptor</keyword>
<feature type="domain" description="Leucine-rich repeat-containing N-terminal plant-type" evidence="12">
    <location>
        <begin position="23"/>
        <end position="60"/>
    </location>
</feature>
<reference evidence="14" key="1">
    <citation type="submission" date="2015-06" db="UniProtKB">
        <authorList>
            <consortium name="EnsemblPlants"/>
        </authorList>
    </citation>
    <scope>IDENTIFICATION</scope>
</reference>
<dbReference type="Pfam" id="PF08263">
    <property type="entry name" value="LRRNT_2"/>
    <property type="match status" value="1"/>
</dbReference>